<name>A0A5C5X1B7_9BACT</name>
<evidence type="ECO:0000313" key="1">
    <source>
        <dbReference type="EMBL" id="TWT56590.1"/>
    </source>
</evidence>
<evidence type="ECO:0000313" key="2">
    <source>
        <dbReference type="Proteomes" id="UP000318053"/>
    </source>
</evidence>
<sequence>MMFDEKSIDLGGLWLDEATKAGRSQTLYLQKLGRQSDWGHETDPIDTRVESAVAAVFRPDDSAFSLYQIGSYPELSSVIAGLPANREKPRQNIDVIVFTHAELVSAGITVLSDVPGELGCVAANRLHVDIESDNRDSYATLCRQAMSGGRTVRRFKKKSEVSQIVSAQEAYGCEAFAGNGNCPCH</sequence>
<dbReference type="RefSeq" id="WP_146392991.1">
    <property type="nucleotide sequence ID" value="NZ_SJPK01000012.1"/>
</dbReference>
<organism evidence="1 2">
    <name type="scientific">Allorhodopirellula solitaria</name>
    <dbReference type="NCBI Taxonomy" id="2527987"/>
    <lineage>
        <taxon>Bacteria</taxon>
        <taxon>Pseudomonadati</taxon>
        <taxon>Planctomycetota</taxon>
        <taxon>Planctomycetia</taxon>
        <taxon>Pirellulales</taxon>
        <taxon>Pirellulaceae</taxon>
        <taxon>Allorhodopirellula</taxon>
    </lineage>
</organism>
<keyword evidence="2" id="KW-1185">Reference proteome</keyword>
<dbReference type="OrthoDB" id="573814at2"/>
<accession>A0A5C5X1B7</accession>
<dbReference type="AlphaFoldDB" id="A0A5C5X1B7"/>
<comment type="caution">
    <text evidence="1">The sequence shown here is derived from an EMBL/GenBank/DDBJ whole genome shotgun (WGS) entry which is preliminary data.</text>
</comment>
<gene>
    <name evidence="1" type="ORF">CA85_41240</name>
</gene>
<proteinExistence type="predicted"/>
<dbReference type="Proteomes" id="UP000318053">
    <property type="component" value="Unassembled WGS sequence"/>
</dbReference>
<dbReference type="EMBL" id="SJPK01000012">
    <property type="protein sequence ID" value="TWT56590.1"/>
    <property type="molecule type" value="Genomic_DNA"/>
</dbReference>
<protein>
    <submittedName>
        <fullName evidence="1">Uncharacterized protein</fullName>
    </submittedName>
</protein>
<reference evidence="1 2" key="1">
    <citation type="submission" date="2019-02" db="EMBL/GenBank/DDBJ databases">
        <title>Deep-cultivation of Planctomycetes and their phenomic and genomic characterization uncovers novel biology.</title>
        <authorList>
            <person name="Wiegand S."/>
            <person name="Jogler M."/>
            <person name="Boedeker C."/>
            <person name="Pinto D."/>
            <person name="Vollmers J."/>
            <person name="Rivas-Marin E."/>
            <person name="Kohn T."/>
            <person name="Peeters S.H."/>
            <person name="Heuer A."/>
            <person name="Rast P."/>
            <person name="Oberbeckmann S."/>
            <person name="Bunk B."/>
            <person name="Jeske O."/>
            <person name="Meyerdierks A."/>
            <person name="Storesund J.E."/>
            <person name="Kallscheuer N."/>
            <person name="Luecker S."/>
            <person name="Lage O.M."/>
            <person name="Pohl T."/>
            <person name="Merkel B.J."/>
            <person name="Hornburger P."/>
            <person name="Mueller R.-W."/>
            <person name="Bruemmer F."/>
            <person name="Labrenz M."/>
            <person name="Spormann A.M."/>
            <person name="Op Den Camp H."/>
            <person name="Overmann J."/>
            <person name="Amann R."/>
            <person name="Jetten M.S.M."/>
            <person name="Mascher T."/>
            <person name="Medema M.H."/>
            <person name="Devos D.P."/>
            <person name="Kaster A.-K."/>
            <person name="Ovreas L."/>
            <person name="Rohde M."/>
            <person name="Galperin M.Y."/>
            <person name="Jogler C."/>
        </authorList>
    </citation>
    <scope>NUCLEOTIDE SEQUENCE [LARGE SCALE GENOMIC DNA]</scope>
    <source>
        <strain evidence="1 2">CA85</strain>
    </source>
</reference>